<comment type="caution">
    <text evidence="1">The sequence shown here is derived from an EMBL/GenBank/DDBJ whole genome shotgun (WGS) entry which is preliminary data.</text>
</comment>
<reference evidence="2" key="1">
    <citation type="submission" date="2012-11" db="EMBL/GenBank/DDBJ databases">
        <authorList>
            <person name="Lucero-Rivera Y.E."/>
            <person name="Tovar-Ramirez D."/>
        </authorList>
    </citation>
    <scope>NUCLEOTIDE SEQUENCE [LARGE SCALE GENOMIC DNA]</scope>
    <source>
        <strain evidence="2">Araruama</strain>
    </source>
</reference>
<name>A0A1V1NRQ6_9BACT</name>
<dbReference type="Proteomes" id="UP000189670">
    <property type="component" value="Unassembled WGS sequence"/>
</dbReference>
<dbReference type="EMBL" id="ATBP01002986">
    <property type="protein sequence ID" value="ETR65282.1"/>
    <property type="molecule type" value="Genomic_DNA"/>
</dbReference>
<proteinExistence type="predicted"/>
<evidence type="ECO:0000313" key="1">
    <source>
        <dbReference type="EMBL" id="ETR65282.1"/>
    </source>
</evidence>
<dbReference type="AlphaFoldDB" id="A0A1V1NRQ6"/>
<protein>
    <submittedName>
        <fullName evidence="1">Uncharacterized protein</fullName>
    </submittedName>
</protein>
<gene>
    <name evidence="1" type="ORF">OMM_14500</name>
</gene>
<accession>A0A1V1NRQ6</accession>
<evidence type="ECO:0000313" key="2">
    <source>
        <dbReference type="Proteomes" id="UP000189670"/>
    </source>
</evidence>
<sequence length="112" mass="13160">MEELDEKISVVELLKGRKMGRCELEKKRIYDAMQFMSYNSRELLVEIFRKCYSDKRDVKQVLDLVTSQGGYIKLYGQTLIVVLDRIENEKHNSAAIKLCEELNRKQIKCQAI</sequence>
<organism evidence="1 2">
    <name type="scientific">Candidatus Magnetoglobus multicellularis str. Araruama</name>
    <dbReference type="NCBI Taxonomy" id="890399"/>
    <lineage>
        <taxon>Bacteria</taxon>
        <taxon>Pseudomonadati</taxon>
        <taxon>Thermodesulfobacteriota</taxon>
        <taxon>Desulfobacteria</taxon>
        <taxon>Desulfobacterales</taxon>
        <taxon>Desulfobacteraceae</taxon>
        <taxon>Candidatus Magnetoglobus</taxon>
    </lineage>
</organism>